<dbReference type="AlphaFoldDB" id="A0A8K0V410"/>
<accession>A0A8K0V410</accession>
<keyword evidence="2" id="KW-1185">Reference proteome</keyword>
<proteinExistence type="predicted"/>
<protein>
    <submittedName>
        <fullName evidence="1">Uncharacterized protein</fullName>
    </submittedName>
</protein>
<dbReference type="InterPro" id="IPR031830">
    <property type="entry name" value="YdiH"/>
</dbReference>
<gene>
    <name evidence="1" type="ORF">JJB97_00015</name>
</gene>
<sequence>MDTDLTATRLAFEFLRREKESLTPAQFLTRVRQLRLEFEDLMELTSSELIEEISFAYRLGIH</sequence>
<evidence type="ECO:0000313" key="1">
    <source>
        <dbReference type="EMBL" id="MBK4713742.1"/>
    </source>
</evidence>
<dbReference type="Proteomes" id="UP000659047">
    <property type="component" value="Unassembled WGS sequence"/>
</dbReference>
<dbReference type="RefSeq" id="WP_238711732.1">
    <property type="nucleotide sequence ID" value="NZ_JAEPBH010000001.1"/>
</dbReference>
<organism evidence="1 2">
    <name type="scientific">Tenebrionibacter intestinalis</name>
    <dbReference type="NCBI Taxonomy" id="2799638"/>
    <lineage>
        <taxon>Bacteria</taxon>
        <taxon>Pseudomonadati</taxon>
        <taxon>Pseudomonadota</taxon>
        <taxon>Gammaproteobacteria</taxon>
        <taxon>Enterobacterales</taxon>
        <taxon>Enterobacteriaceae</taxon>
        <taxon>Tenebrionibacter/Tenebrionicola group</taxon>
        <taxon>Tenebrionibacter</taxon>
    </lineage>
</organism>
<dbReference type="EMBL" id="JAEPBH010000001">
    <property type="protein sequence ID" value="MBK4713742.1"/>
    <property type="molecule type" value="Genomic_DNA"/>
</dbReference>
<name>A0A8K0V410_9ENTR</name>
<evidence type="ECO:0000313" key="2">
    <source>
        <dbReference type="Proteomes" id="UP000659047"/>
    </source>
</evidence>
<comment type="caution">
    <text evidence="1">The sequence shown here is derived from an EMBL/GenBank/DDBJ whole genome shotgun (WGS) entry which is preliminary data.</text>
</comment>
<dbReference type="Pfam" id="PF15930">
    <property type="entry name" value="YdiH"/>
    <property type="match status" value="1"/>
</dbReference>
<reference evidence="1" key="1">
    <citation type="submission" date="2021-01" db="EMBL/GenBank/DDBJ databases">
        <title>Intestinitalea alba gen. nov., sp. nov., a novel genus of the family Enterobacteriaceae, isolated from the gut of the plastic-eating mealworm Tenebrio molitor L.</title>
        <authorList>
            <person name="Yang Y."/>
        </authorList>
    </citation>
    <scope>NUCLEOTIDE SEQUENCE</scope>
    <source>
        <strain evidence="1">BIT-L3</strain>
    </source>
</reference>